<dbReference type="GO" id="GO:0003677">
    <property type="term" value="F:DNA binding"/>
    <property type="evidence" value="ECO:0007669"/>
    <property type="project" value="InterPro"/>
</dbReference>
<comment type="caution">
    <text evidence="2">The sequence shown here is derived from an EMBL/GenBank/DDBJ whole genome shotgun (WGS) entry which is preliminary data.</text>
</comment>
<dbReference type="GO" id="GO:0015627">
    <property type="term" value="C:type II protein secretion system complex"/>
    <property type="evidence" value="ECO:0007669"/>
    <property type="project" value="TreeGrafter"/>
</dbReference>
<feature type="domain" description="Helix-hairpin-helix DNA-binding motif class 1" evidence="1">
    <location>
        <begin position="178"/>
        <end position="197"/>
    </location>
</feature>
<dbReference type="Gene3D" id="1.10.150.320">
    <property type="entry name" value="Photosystem II 12 kDa extrinsic protein"/>
    <property type="match status" value="1"/>
</dbReference>
<protein>
    <submittedName>
        <fullName evidence="2">Putative membrane protein</fullName>
    </submittedName>
</protein>
<reference evidence="2 3" key="1">
    <citation type="journal article" date="2015" name="Nature">
        <title>rRNA introns, odd ribosomes, and small enigmatic genomes across a large radiation of phyla.</title>
        <authorList>
            <person name="Brown C.T."/>
            <person name="Hug L.A."/>
            <person name="Thomas B.C."/>
            <person name="Sharon I."/>
            <person name="Castelle C.J."/>
            <person name="Singh A."/>
            <person name="Wilkins M.J."/>
            <person name="Williams K.H."/>
            <person name="Banfield J.F."/>
        </authorList>
    </citation>
    <scope>NUCLEOTIDE SEQUENCE [LARGE SCALE GENOMIC DNA]</scope>
</reference>
<gene>
    <name evidence="2" type="ORF">UX19_C0004G0012</name>
</gene>
<dbReference type="GO" id="GO:0015628">
    <property type="term" value="P:protein secretion by the type II secretion system"/>
    <property type="evidence" value="ECO:0007669"/>
    <property type="project" value="TreeGrafter"/>
</dbReference>
<dbReference type="PANTHER" id="PTHR21180:SF32">
    <property type="entry name" value="ENDONUCLEASE_EXONUCLEASE_PHOSPHATASE FAMILY DOMAIN-CONTAINING PROTEIN 1"/>
    <property type="match status" value="1"/>
</dbReference>
<dbReference type="AlphaFoldDB" id="A0A0G1Q3G9"/>
<dbReference type="InterPro" id="IPR010994">
    <property type="entry name" value="RuvA_2-like"/>
</dbReference>
<dbReference type="PATRIC" id="fig|1618559.3.peg.157"/>
<name>A0A0G1Q3G9_9BACT</name>
<dbReference type="GO" id="GO:0006281">
    <property type="term" value="P:DNA repair"/>
    <property type="evidence" value="ECO:0007669"/>
    <property type="project" value="InterPro"/>
</dbReference>
<sequence>MEWLKNKRTKKLLRLAKNYQVSLILALLGFTLLGAGLSIAKFSRQSSDPQFISAQGDQNGEEIVVDIAGAVNKPGVYSLPAGSRVSEAVDKASGLSGEADKAWVAQNLNFAAKLADGQKIYIPAIGQAGKVDTGTVAGQAAGKININTAPSGELDTLPGIGPVTAQKIIASRPYAATEELLSKKVVGASTFEKIKDKVTIY</sequence>
<evidence type="ECO:0000259" key="1">
    <source>
        <dbReference type="SMART" id="SM00278"/>
    </source>
</evidence>
<dbReference type="InterPro" id="IPR019554">
    <property type="entry name" value="Soluble_ligand-bd"/>
</dbReference>
<dbReference type="EMBL" id="LCLG01000004">
    <property type="protein sequence ID" value="KKU12223.1"/>
    <property type="molecule type" value="Genomic_DNA"/>
</dbReference>
<dbReference type="Pfam" id="PF12836">
    <property type="entry name" value="HHH_3"/>
    <property type="match status" value="1"/>
</dbReference>
<dbReference type="InterPro" id="IPR051675">
    <property type="entry name" value="Endo/Exo/Phosphatase_dom_1"/>
</dbReference>
<dbReference type="Pfam" id="PF10531">
    <property type="entry name" value="SLBB"/>
    <property type="match status" value="1"/>
</dbReference>
<dbReference type="Gene3D" id="3.10.560.10">
    <property type="entry name" value="Outer membrane lipoprotein wza domain like"/>
    <property type="match status" value="1"/>
</dbReference>
<accession>A0A0G1Q3G9</accession>
<organism evidence="2 3">
    <name type="scientific">Candidatus Woesebacteria bacterium GW2011_GWA1_45_8</name>
    <dbReference type="NCBI Taxonomy" id="1618559"/>
    <lineage>
        <taxon>Bacteria</taxon>
        <taxon>Candidatus Woeseibacteriota</taxon>
    </lineage>
</organism>
<dbReference type="SMART" id="SM00278">
    <property type="entry name" value="HhH1"/>
    <property type="match status" value="2"/>
</dbReference>
<proteinExistence type="predicted"/>
<dbReference type="SUPFAM" id="SSF47781">
    <property type="entry name" value="RuvA domain 2-like"/>
    <property type="match status" value="1"/>
</dbReference>
<evidence type="ECO:0000313" key="3">
    <source>
        <dbReference type="Proteomes" id="UP000034653"/>
    </source>
</evidence>
<dbReference type="Proteomes" id="UP000034653">
    <property type="component" value="Unassembled WGS sequence"/>
</dbReference>
<dbReference type="InterPro" id="IPR003583">
    <property type="entry name" value="Hlx-hairpin-Hlx_DNA-bd_motif"/>
</dbReference>
<feature type="domain" description="Helix-hairpin-helix DNA-binding motif class 1" evidence="1">
    <location>
        <begin position="152"/>
        <end position="171"/>
    </location>
</feature>
<dbReference type="PANTHER" id="PTHR21180">
    <property type="entry name" value="ENDONUCLEASE/EXONUCLEASE/PHOSPHATASE FAMILY DOMAIN-CONTAINING PROTEIN 1"/>
    <property type="match status" value="1"/>
</dbReference>
<evidence type="ECO:0000313" key="2">
    <source>
        <dbReference type="EMBL" id="KKU12223.1"/>
    </source>
</evidence>